<dbReference type="OrthoDB" id="10499363at2759"/>
<organism evidence="2">
    <name type="scientific">Sporisorium scitamineum</name>
    <dbReference type="NCBI Taxonomy" id="49012"/>
    <lineage>
        <taxon>Eukaryota</taxon>
        <taxon>Fungi</taxon>
        <taxon>Dikarya</taxon>
        <taxon>Basidiomycota</taxon>
        <taxon>Ustilaginomycotina</taxon>
        <taxon>Ustilaginomycetes</taxon>
        <taxon>Ustilaginales</taxon>
        <taxon>Ustilaginaceae</taxon>
        <taxon>Sporisorium</taxon>
    </lineage>
</organism>
<reference evidence="2" key="1">
    <citation type="submission" date="2014-06" db="EMBL/GenBank/DDBJ databases">
        <authorList>
            <person name="Ju J."/>
            <person name="Zhang J."/>
        </authorList>
    </citation>
    <scope>NUCLEOTIDE SEQUENCE</scope>
    <source>
        <strain evidence="2">SscI8</strain>
    </source>
</reference>
<dbReference type="AlphaFoldDB" id="A0A127Z3J8"/>
<feature type="chain" id="PRO_5007281090" evidence="1">
    <location>
        <begin position="30"/>
        <end position="185"/>
    </location>
</feature>
<proteinExistence type="predicted"/>
<evidence type="ECO:0000313" key="2">
    <source>
        <dbReference type="EMBL" id="CDR88441.1"/>
    </source>
</evidence>
<protein>
    <submittedName>
        <fullName evidence="2">Related to Mig1 protein</fullName>
    </submittedName>
</protein>
<feature type="signal peptide" evidence="1">
    <location>
        <begin position="1"/>
        <end position="29"/>
    </location>
</feature>
<dbReference type="EMBL" id="LK056678">
    <property type="protein sequence ID" value="CDR88441.1"/>
    <property type="molecule type" value="Genomic_DNA"/>
</dbReference>
<name>A0A127Z3J8_9BASI</name>
<accession>A0A127Z3J8</accession>
<gene>
    <name evidence="2" type="ORF">SPSC_04268</name>
</gene>
<keyword evidence="1" id="KW-0732">Signal</keyword>
<evidence type="ECO:0000256" key="1">
    <source>
        <dbReference type="SAM" id="SignalP"/>
    </source>
</evidence>
<sequence length="185" mass="21189">MSTEQRAGTPLLFALALTLLVQFIQIVDGKDKAVICSDTPPLLPHNDEYHRLCENTFPNFDLHWPCFTHVEGNLQGADIPSTAKGKESSHDSMILAKNADLVDFTPKDASKSFRIRYQEAGIDLTYFPRDARCRFILLEKWDEKSDYRLFVESEDDETLVADTDGRITSSAYICTKWTRIFLEKY</sequence>